<organism evidence="2 3">
    <name type="scientific">Synechococcus lacustris str. Tous</name>
    <dbReference type="NCBI Taxonomy" id="1910958"/>
    <lineage>
        <taxon>Bacteria</taxon>
        <taxon>Bacillati</taxon>
        <taxon>Cyanobacteriota</taxon>
        <taxon>Cyanophyceae</taxon>
        <taxon>Synechococcales</taxon>
        <taxon>Synechococcaceae</taxon>
        <taxon>Synechococcus</taxon>
    </lineage>
</organism>
<feature type="domain" description="HTH cro/C1-type" evidence="1">
    <location>
        <begin position="18"/>
        <end position="73"/>
    </location>
</feature>
<dbReference type="GO" id="GO:0003677">
    <property type="term" value="F:DNA binding"/>
    <property type="evidence" value="ECO:0007669"/>
    <property type="project" value="InterPro"/>
</dbReference>
<dbReference type="Proteomes" id="UP000240206">
    <property type="component" value="Unassembled WGS sequence"/>
</dbReference>
<dbReference type="CDD" id="cd00093">
    <property type="entry name" value="HTH_XRE"/>
    <property type="match status" value="1"/>
</dbReference>
<proteinExistence type="predicted"/>
<protein>
    <submittedName>
        <fullName evidence="2">Transcriptional regulator</fullName>
    </submittedName>
</protein>
<dbReference type="SMART" id="SM00530">
    <property type="entry name" value="HTH_XRE"/>
    <property type="match status" value="1"/>
</dbReference>
<evidence type="ECO:0000313" key="2">
    <source>
        <dbReference type="EMBL" id="PSI00114.1"/>
    </source>
</evidence>
<reference evidence="3" key="1">
    <citation type="submission" date="2018-03" db="EMBL/GenBank/DDBJ databases">
        <title>Ecological and genomic features of two cosmopolitan and abundant freshwater picocyanobacteria.</title>
        <authorList>
            <person name="Cabello-Yeves P.J."/>
            <person name="Picazo A."/>
            <person name="Camacho A."/>
            <person name="Callieri C."/>
            <person name="Rosselli R."/>
            <person name="Roda-Garcia J."/>
            <person name="Coutinho F.H."/>
            <person name="Rodriguez-Valera F."/>
        </authorList>
    </citation>
    <scope>NUCLEOTIDE SEQUENCE [LARGE SCALE GENOMIC DNA]</scope>
    <source>
        <strain evidence="3">Tous</strain>
    </source>
</reference>
<evidence type="ECO:0000313" key="3">
    <source>
        <dbReference type="Proteomes" id="UP000240206"/>
    </source>
</evidence>
<dbReference type="PROSITE" id="PS50943">
    <property type="entry name" value="HTH_CROC1"/>
    <property type="match status" value="1"/>
</dbReference>
<keyword evidence="3" id="KW-1185">Reference proteome</keyword>
<dbReference type="Gene3D" id="1.10.260.40">
    <property type="entry name" value="lambda repressor-like DNA-binding domains"/>
    <property type="match status" value="1"/>
</dbReference>
<dbReference type="Pfam" id="PF01381">
    <property type="entry name" value="HTH_3"/>
    <property type="match status" value="1"/>
</dbReference>
<evidence type="ECO:0000259" key="1">
    <source>
        <dbReference type="PROSITE" id="PS50943"/>
    </source>
</evidence>
<dbReference type="RefSeq" id="WP_106501206.1">
    <property type="nucleotide sequence ID" value="NZ_PXVC01000278.1"/>
</dbReference>
<dbReference type="SUPFAM" id="SSF47413">
    <property type="entry name" value="lambda repressor-like DNA-binding domains"/>
    <property type="match status" value="1"/>
</dbReference>
<name>A0A2P7EA80_9SYNE</name>
<comment type="caution">
    <text evidence="2">The sequence shown here is derived from an EMBL/GenBank/DDBJ whole genome shotgun (WGS) entry which is preliminary data.</text>
</comment>
<dbReference type="EMBL" id="PXVC01000278">
    <property type="protein sequence ID" value="PSI00114.1"/>
    <property type="molecule type" value="Genomic_DNA"/>
</dbReference>
<gene>
    <name evidence="2" type="ORF">C7K08_14905</name>
</gene>
<dbReference type="InterPro" id="IPR001387">
    <property type="entry name" value="Cro/C1-type_HTH"/>
</dbReference>
<accession>A0A2P7EA80</accession>
<sequence>MAAGEQVIRAPAQLGLLLKGVRRQQGLSQQELALKAGGTSQARLSQLELQPGRFTMERLLLILAALDLELVVRPRQSGNEPAEW</sequence>
<dbReference type="AlphaFoldDB" id="A0A2P7EA80"/>
<dbReference type="InterPro" id="IPR010982">
    <property type="entry name" value="Lambda_DNA-bd_dom_sf"/>
</dbReference>